<dbReference type="OrthoDB" id="5979408at2759"/>
<evidence type="ECO:0000313" key="2">
    <source>
        <dbReference type="Proteomes" id="UP001152795"/>
    </source>
</evidence>
<dbReference type="PANTHER" id="PTHR46880">
    <property type="entry name" value="RAS-ASSOCIATING DOMAIN-CONTAINING PROTEIN"/>
    <property type="match status" value="1"/>
</dbReference>
<keyword evidence="2" id="KW-1185">Reference proteome</keyword>
<reference evidence="1" key="1">
    <citation type="submission" date="2020-04" db="EMBL/GenBank/DDBJ databases">
        <authorList>
            <person name="Alioto T."/>
            <person name="Alioto T."/>
            <person name="Gomez Garrido J."/>
        </authorList>
    </citation>
    <scope>NUCLEOTIDE SEQUENCE</scope>
    <source>
        <strain evidence="1">A484AB</strain>
    </source>
</reference>
<evidence type="ECO:0000313" key="1">
    <source>
        <dbReference type="EMBL" id="CAB3977080.1"/>
    </source>
</evidence>
<dbReference type="AlphaFoldDB" id="A0A6S7FQS8"/>
<dbReference type="PANTHER" id="PTHR46880:SF9">
    <property type="entry name" value="ZINC FINGER PROTEIN 862"/>
    <property type="match status" value="1"/>
</dbReference>
<gene>
    <name evidence="1" type="ORF">PACLA_8A036344</name>
</gene>
<accession>A0A6S7FQS8</accession>
<name>A0A6S7FQS8_PARCT</name>
<proteinExistence type="predicted"/>
<dbReference type="EMBL" id="CACRXK020000028">
    <property type="protein sequence ID" value="CAB3977080.1"/>
    <property type="molecule type" value="Genomic_DNA"/>
</dbReference>
<comment type="caution">
    <text evidence="1">The sequence shown here is derived from an EMBL/GenBank/DDBJ whole genome shotgun (WGS) entry which is preliminary data.</text>
</comment>
<dbReference type="InterPro" id="IPR012337">
    <property type="entry name" value="RNaseH-like_sf"/>
</dbReference>
<dbReference type="SUPFAM" id="SSF53098">
    <property type="entry name" value="Ribonuclease H-like"/>
    <property type="match status" value="1"/>
</dbReference>
<dbReference type="Proteomes" id="UP001152795">
    <property type="component" value="Unassembled WGS sequence"/>
</dbReference>
<organism evidence="1 2">
    <name type="scientific">Paramuricea clavata</name>
    <name type="common">Red gorgonian</name>
    <name type="synonym">Violescent sea-whip</name>
    <dbReference type="NCBI Taxonomy" id="317549"/>
    <lineage>
        <taxon>Eukaryota</taxon>
        <taxon>Metazoa</taxon>
        <taxon>Cnidaria</taxon>
        <taxon>Anthozoa</taxon>
        <taxon>Octocorallia</taxon>
        <taxon>Malacalcyonacea</taxon>
        <taxon>Plexauridae</taxon>
        <taxon>Paramuricea</taxon>
    </lineage>
</organism>
<protein>
    <submittedName>
        <fullName evidence="1">Zinc finger 862-like</fullName>
    </submittedName>
</protein>
<sequence>MASRITDFFARKNANSTTSNTAIPVLPDVNDREMPNPDSSMKKRVLKLATVKRWINEDLAKDNGSIWMHYEANKQEHVENLYCKICQKYKEQICTMKDFSYAWINGLKNLKLSNAKDHANSKCHIRAFRLHANEVRACTGESLQLPEKLIPGLKQPTVIEGFVQMSDIMKEQIKKKFELAYFVAKKELPFTMYEDLVTLEKHHGVDIGNAYVNRIEYADFIDYHGEYLSKTLTNDLKEAKFYSVLTDGTTDCSVTEKELVYVLYFNPKQTGENIGVKLAFLCLKDVKKADAPGIKSVIESSFASLGITNNELYSKLVGFGADGASVNSGDKNGVKALLQEKSPWLIFQWCVAHRLELALKDALQPTFFKQVDQMLTRLHSFYSKSPKKLHELKSLHELLKNTFDFVEGSLKPKRASGTRWISFKLAPLRLVLDKFGIYLMHLENLAEQEGNAEIVGYLRRWKTSQMLLHIAFFIDVLTPAAELSKIYQEEDIDIVSATSALNRTKHKLELYSNLRLQDLPATKYLLSKVDKQGGTHTYQGIEFSSIQFERELELLKAKKNIITEAVCACISTRLDDSGSPTLQDIAVVLNIESWMARASLPQEDESDDGNDSNKDNSSHKFNEGSFDVEIIRLFEHFQPVLVV</sequence>